<organism evidence="2 3">
    <name type="scientific">Reinekea blandensis MED297</name>
    <dbReference type="NCBI Taxonomy" id="314283"/>
    <lineage>
        <taxon>Bacteria</taxon>
        <taxon>Pseudomonadati</taxon>
        <taxon>Pseudomonadota</taxon>
        <taxon>Gammaproteobacteria</taxon>
        <taxon>Oceanospirillales</taxon>
        <taxon>Saccharospirillaceae</taxon>
        <taxon>Reinekea</taxon>
    </lineage>
</organism>
<accession>A4BCB8</accession>
<dbReference type="InterPro" id="IPR018958">
    <property type="entry name" value="Knr4/Smi1-like_dom"/>
</dbReference>
<evidence type="ECO:0000313" key="2">
    <source>
        <dbReference type="EMBL" id="EAR10184.1"/>
    </source>
</evidence>
<dbReference type="Proteomes" id="UP000005953">
    <property type="component" value="Unassembled WGS sequence"/>
</dbReference>
<sequence>MDNFWGENFYNHPELTDEMLEVAEKKLGVKLPAEYVELLKQQNGGYTTNFVFPTDQENSWAEDHVPLNELFGIVTDEAVETAQNILDTEYMTEEWGLPERQVLLSGAGHWWITLDYRNGGEPTVRWLDVESDETFELASSFKAFMSRLVAESEFEQF</sequence>
<dbReference type="HOGENOM" id="CLU_124815_0_0_6"/>
<dbReference type="SMART" id="SM00860">
    <property type="entry name" value="SMI1_KNR4"/>
    <property type="match status" value="1"/>
</dbReference>
<dbReference type="Pfam" id="PF09346">
    <property type="entry name" value="SMI1_KNR4"/>
    <property type="match status" value="1"/>
</dbReference>
<dbReference type="OrthoDB" id="4827574at2"/>
<dbReference type="EMBL" id="AAOE01000005">
    <property type="protein sequence ID" value="EAR10184.1"/>
    <property type="molecule type" value="Genomic_DNA"/>
</dbReference>
<dbReference type="RefSeq" id="WP_008042514.1">
    <property type="nucleotide sequence ID" value="NZ_CH724149.1"/>
</dbReference>
<name>A4BCB8_9GAMM</name>
<proteinExistence type="predicted"/>
<gene>
    <name evidence="2" type="ORF">MED297_13212</name>
</gene>
<dbReference type="Gene3D" id="3.40.1580.10">
    <property type="entry name" value="SMI1/KNR4-like"/>
    <property type="match status" value="1"/>
</dbReference>
<comment type="caution">
    <text evidence="2">The sequence shown here is derived from an EMBL/GenBank/DDBJ whole genome shotgun (WGS) entry which is preliminary data.</text>
</comment>
<dbReference type="SUPFAM" id="SSF160631">
    <property type="entry name" value="SMI1/KNR4-like"/>
    <property type="match status" value="1"/>
</dbReference>
<reference evidence="2 3" key="1">
    <citation type="submission" date="2006-02" db="EMBL/GenBank/DDBJ databases">
        <authorList>
            <person name="Pinhassi J."/>
            <person name="Pedros-Alio C."/>
            <person name="Ferriera S."/>
            <person name="Johnson J."/>
            <person name="Kravitz S."/>
            <person name="Halpern A."/>
            <person name="Remington K."/>
            <person name="Beeson K."/>
            <person name="Tran B."/>
            <person name="Rogers Y.-H."/>
            <person name="Friedman R."/>
            <person name="Venter J.C."/>
        </authorList>
    </citation>
    <scope>NUCLEOTIDE SEQUENCE [LARGE SCALE GENOMIC DNA]</scope>
    <source>
        <strain evidence="2 3">MED297</strain>
    </source>
</reference>
<dbReference type="STRING" id="314283.MED297_13212"/>
<dbReference type="AlphaFoldDB" id="A4BCB8"/>
<protein>
    <recommendedName>
        <fullName evidence="1">Knr4/Smi1-like domain-containing protein</fullName>
    </recommendedName>
</protein>
<keyword evidence="3" id="KW-1185">Reference proteome</keyword>
<evidence type="ECO:0000259" key="1">
    <source>
        <dbReference type="SMART" id="SM00860"/>
    </source>
</evidence>
<dbReference type="InterPro" id="IPR037883">
    <property type="entry name" value="Knr4/Smi1-like_sf"/>
</dbReference>
<evidence type="ECO:0000313" key="3">
    <source>
        <dbReference type="Proteomes" id="UP000005953"/>
    </source>
</evidence>
<feature type="domain" description="Knr4/Smi1-like" evidence="1">
    <location>
        <begin position="14"/>
        <end position="147"/>
    </location>
</feature>